<evidence type="ECO:0000313" key="5">
    <source>
        <dbReference type="Proteomes" id="UP001231189"/>
    </source>
</evidence>
<dbReference type="PROSITE" id="PS00597">
    <property type="entry name" value="PLANT_LTP"/>
    <property type="match status" value="1"/>
</dbReference>
<dbReference type="GO" id="GO:0006869">
    <property type="term" value="P:lipid transport"/>
    <property type="evidence" value="ECO:0007669"/>
    <property type="project" value="InterPro"/>
</dbReference>
<comment type="caution">
    <text evidence="4">The sequence shown here is derived from an EMBL/GenBank/DDBJ whole genome shotgun (WGS) entry which is preliminary data.</text>
</comment>
<dbReference type="Pfam" id="PF00234">
    <property type="entry name" value="Tryp_alpha_amyl"/>
    <property type="match status" value="1"/>
</dbReference>
<organism evidence="4 5">
    <name type="scientific">Lolium multiflorum</name>
    <name type="common">Italian ryegrass</name>
    <name type="synonym">Lolium perenne subsp. multiflorum</name>
    <dbReference type="NCBI Taxonomy" id="4521"/>
    <lineage>
        <taxon>Eukaryota</taxon>
        <taxon>Viridiplantae</taxon>
        <taxon>Streptophyta</taxon>
        <taxon>Embryophyta</taxon>
        <taxon>Tracheophyta</taxon>
        <taxon>Spermatophyta</taxon>
        <taxon>Magnoliopsida</taxon>
        <taxon>Liliopsida</taxon>
        <taxon>Poales</taxon>
        <taxon>Poaceae</taxon>
        <taxon>BOP clade</taxon>
        <taxon>Pooideae</taxon>
        <taxon>Poodae</taxon>
        <taxon>Poeae</taxon>
        <taxon>Poeae Chloroplast Group 2 (Poeae type)</taxon>
        <taxon>Loliodinae</taxon>
        <taxon>Loliinae</taxon>
        <taxon>Lolium</taxon>
    </lineage>
</organism>
<sequence length="118" mass="11782">MARSQVVLMAAVALAVMLSAAPRAAAAISCDQVDNVMKPCLPFALGGAGPSAECCSGVKAVQNQVHSTADRQAACVCFKAAAAGISGLNLANAAAIPSKCGITVPYTISPTMDCSKLK</sequence>
<reference evidence="4" key="1">
    <citation type="submission" date="2023-07" db="EMBL/GenBank/DDBJ databases">
        <title>A chromosome-level genome assembly of Lolium multiflorum.</title>
        <authorList>
            <person name="Chen Y."/>
            <person name="Copetti D."/>
            <person name="Kolliker R."/>
            <person name="Studer B."/>
        </authorList>
    </citation>
    <scope>NUCLEOTIDE SEQUENCE</scope>
    <source>
        <strain evidence="4">02402/16</strain>
        <tissue evidence="4">Leaf</tissue>
    </source>
</reference>
<keyword evidence="1" id="KW-0813">Transport</keyword>
<dbReference type="SMART" id="SM00499">
    <property type="entry name" value="AAI"/>
    <property type="match status" value="1"/>
</dbReference>
<dbReference type="EMBL" id="JAUUTY010000005">
    <property type="protein sequence ID" value="KAK1629246.1"/>
    <property type="molecule type" value="Genomic_DNA"/>
</dbReference>
<dbReference type="InterPro" id="IPR016140">
    <property type="entry name" value="Bifunc_inhib/LTP/seed_store"/>
</dbReference>
<dbReference type="InterPro" id="IPR000528">
    <property type="entry name" value="Plant_nsLTP"/>
</dbReference>
<dbReference type="InterPro" id="IPR036312">
    <property type="entry name" value="Bifun_inhib/LTP/seed_sf"/>
</dbReference>
<feature type="domain" description="Bifunctional inhibitor/plant lipid transfer protein/seed storage helical" evidence="3">
    <location>
        <begin position="30"/>
        <end position="114"/>
    </location>
</feature>
<feature type="chain" id="PRO_5042112371" description="Non-specific lipid-transfer protein" evidence="2">
    <location>
        <begin position="27"/>
        <end position="118"/>
    </location>
</feature>
<dbReference type="AlphaFoldDB" id="A0AAD8RSR7"/>
<proteinExistence type="inferred from homology"/>
<dbReference type="PANTHER" id="PTHR33076">
    <property type="entry name" value="NON-SPECIFIC LIPID-TRANSFER PROTEIN 2-RELATED"/>
    <property type="match status" value="1"/>
</dbReference>
<evidence type="ECO:0000256" key="1">
    <source>
        <dbReference type="RuleBase" id="RU000628"/>
    </source>
</evidence>
<comment type="similarity">
    <text evidence="1">Belongs to the plant LTP family.</text>
</comment>
<dbReference type="CDD" id="cd01960">
    <property type="entry name" value="nsLTP1"/>
    <property type="match status" value="1"/>
</dbReference>
<dbReference type="PRINTS" id="PR00382">
    <property type="entry name" value="LIPIDTRNSFER"/>
</dbReference>
<comment type="function">
    <text evidence="1">Plant non-specific lipid-transfer proteins transfer phospholipids as well as galactolipids across membranes. May play a role in wax or cutin deposition in the cell walls of expanding epidermal cells and certain secretory tissues.</text>
</comment>
<keyword evidence="1" id="KW-0446">Lipid-binding</keyword>
<feature type="signal peptide" evidence="2">
    <location>
        <begin position="1"/>
        <end position="26"/>
    </location>
</feature>
<keyword evidence="2" id="KW-0732">Signal</keyword>
<accession>A0AAD8RSR7</accession>
<evidence type="ECO:0000313" key="4">
    <source>
        <dbReference type="EMBL" id="KAK1629246.1"/>
    </source>
</evidence>
<dbReference type="GO" id="GO:0008289">
    <property type="term" value="F:lipid binding"/>
    <property type="evidence" value="ECO:0007669"/>
    <property type="project" value="UniProtKB-KW"/>
</dbReference>
<name>A0AAD8RSR7_LOLMU</name>
<dbReference type="Proteomes" id="UP001231189">
    <property type="component" value="Unassembled WGS sequence"/>
</dbReference>
<evidence type="ECO:0000259" key="3">
    <source>
        <dbReference type="SMART" id="SM00499"/>
    </source>
</evidence>
<dbReference type="SUPFAM" id="SSF47699">
    <property type="entry name" value="Bifunctional inhibitor/lipid-transfer protein/seed storage 2S albumin"/>
    <property type="match status" value="1"/>
</dbReference>
<gene>
    <name evidence="4" type="ORF">QYE76_003561</name>
</gene>
<protein>
    <recommendedName>
        <fullName evidence="1">Non-specific lipid-transfer protein</fullName>
    </recommendedName>
</protein>
<keyword evidence="5" id="KW-1185">Reference proteome</keyword>
<dbReference type="Gene3D" id="1.10.110.10">
    <property type="entry name" value="Plant lipid-transfer and hydrophobic proteins"/>
    <property type="match status" value="1"/>
</dbReference>
<evidence type="ECO:0000256" key="2">
    <source>
        <dbReference type="SAM" id="SignalP"/>
    </source>
</evidence>